<protein>
    <recommendedName>
        <fullName evidence="3">Transposase</fullName>
    </recommendedName>
</protein>
<evidence type="ECO:0008006" key="3">
    <source>
        <dbReference type="Google" id="ProtNLM"/>
    </source>
</evidence>
<evidence type="ECO:0000313" key="2">
    <source>
        <dbReference type="Proteomes" id="UP001589785"/>
    </source>
</evidence>
<sequence length="43" mass="5006">MKAKGLIDNKQNGLVGDVLKAHIKKAANYRLRRPILRYMRLQN</sequence>
<name>A0ABV6GTD4_9BACL</name>
<gene>
    <name evidence="1" type="ORF">ACFFHQ_08560</name>
</gene>
<comment type="caution">
    <text evidence="1">The sequence shown here is derived from an EMBL/GenBank/DDBJ whole genome shotgun (WGS) entry which is preliminary data.</text>
</comment>
<keyword evidence="2" id="KW-1185">Reference proteome</keyword>
<proteinExistence type="predicted"/>
<dbReference type="Proteomes" id="UP001589785">
    <property type="component" value="Unassembled WGS sequence"/>
</dbReference>
<accession>A0ABV6GTD4</accession>
<reference evidence="1 2" key="1">
    <citation type="submission" date="2024-09" db="EMBL/GenBank/DDBJ databases">
        <authorList>
            <person name="Sun Q."/>
            <person name="Mori K."/>
        </authorList>
    </citation>
    <scope>NUCLEOTIDE SEQUENCE [LARGE SCALE GENOMIC DNA]</scope>
    <source>
        <strain evidence="1 2">CCM 7224</strain>
    </source>
</reference>
<dbReference type="EMBL" id="JBHLVN010000037">
    <property type="protein sequence ID" value="MFC0297483.1"/>
    <property type="molecule type" value="Genomic_DNA"/>
</dbReference>
<evidence type="ECO:0000313" key="1">
    <source>
        <dbReference type="EMBL" id="MFC0297483.1"/>
    </source>
</evidence>
<dbReference type="RefSeq" id="WP_281176941.1">
    <property type="nucleotide sequence ID" value="NZ_JBHLVN010000037.1"/>
</dbReference>
<organism evidence="1 2">
    <name type="scientific">Geobacillus jurassicus</name>
    <dbReference type="NCBI Taxonomy" id="235932"/>
    <lineage>
        <taxon>Bacteria</taxon>
        <taxon>Bacillati</taxon>
        <taxon>Bacillota</taxon>
        <taxon>Bacilli</taxon>
        <taxon>Bacillales</taxon>
        <taxon>Anoxybacillaceae</taxon>
        <taxon>Geobacillus</taxon>
    </lineage>
</organism>